<sequence length="525" mass="57688">MLVKQSGNWGSVMPSSDERAALTTLLSRPWFHRMWIIQEIGVSDQVLIRCGDTQLDFDEFTWAVSFAVLATVELAGPTPIGGYNQLMLFNGIRQAKASDPRLQLSGLLQASQMFDATDLRDKLYALYGLTTTNLDSLGLSPDYSLPPQWVFIQTMFGLVRASGNLELLELVEVASREDLTLPSWVPSLKASWPYLGSLAGTHGWQEFTVGPKMMRRLAKLMMEPEEAETESANEHLPDQSDTQDTSDGDAIEEALGQVLRGKSPDVETEDDPESHPSASNHHPLSTFTLEDSGALLLSGQLVDKVSQTSSPVSQPQGPAGEYNTAIDDLENNIKEMTKLFGSTLNTTYRRLRAFAQACIERDKLYRYPTGEPLLTAYRQTIIAGSQSLDSAEADRVLTEWRKLFRPANILSKLSNSIGIEQIPGGLAMLTFFLGGQTGPRDTRMFGILTEISFGRRLCWTAKGYLALLPAAAQEGDLIVVLRGGRLPFVVRAKEEGYGLVGPGYVHGIMDGEAFDVESCGDIRLV</sequence>
<dbReference type="AlphaFoldDB" id="A0AAN7TSA0"/>
<dbReference type="Proteomes" id="UP001310890">
    <property type="component" value="Unassembled WGS sequence"/>
</dbReference>
<organism evidence="2 3">
    <name type="scientific">Meristemomyces frigidus</name>
    <dbReference type="NCBI Taxonomy" id="1508187"/>
    <lineage>
        <taxon>Eukaryota</taxon>
        <taxon>Fungi</taxon>
        <taxon>Dikarya</taxon>
        <taxon>Ascomycota</taxon>
        <taxon>Pezizomycotina</taxon>
        <taxon>Dothideomycetes</taxon>
        <taxon>Dothideomycetidae</taxon>
        <taxon>Mycosphaerellales</taxon>
        <taxon>Teratosphaeriaceae</taxon>
        <taxon>Meristemomyces</taxon>
    </lineage>
</organism>
<feature type="compositionally biased region" description="Polar residues" evidence="1">
    <location>
        <begin position="276"/>
        <end position="286"/>
    </location>
</feature>
<dbReference type="Pfam" id="PF26639">
    <property type="entry name" value="Het-6_barrel"/>
    <property type="match status" value="1"/>
</dbReference>
<protein>
    <recommendedName>
        <fullName evidence="4">Heterokaryon incompatibility domain-containing protein</fullName>
    </recommendedName>
</protein>
<dbReference type="EMBL" id="JAVRRL010000021">
    <property type="protein sequence ID" value="KAK5113817.1"/>
    <property type="molecule type" value="Genomic_DNA"/>
</dbReference>
<dbReference type="InterPro" id="IPR052895">
    <property type="entry name" value="HetReg/Transcr_Mod"/>
</dbReference>
<name>A0AAN7TSA0_9PEZI</name>
<evidence type="ECO:0000313" key="3">
    <source>
        <dbReference type="Proteomes" id="UP001310890"/>
    </source>
</evidence>
<accession>A0AAN7TSA0</accession>
<feature type="region of interest" description="Disordered" evidence="1">
    <location>
        <begin position="224"/>
        <end position="286"/>
    </location>
</feature>
<evidence type="ECO:0008006" key="4">
    <source>
        <dbReference type="Google" id="ProtNLM"/>
    </source>
</evidence>
<evidence type="ECO:0000313" key="2">
    <source>
        <dbReference type="EMBL" id="KAK5113817.1"/>
    </source>
</evidence>
<comment type="caution">
    <text evidence="2">The sequence shown here is derived from an EMBL/GenBank/DDBJ whole genome shotgun (WGS) entry which is preliminary data.</text>
</comment>
<reference evidence="2" key="1">
    <citation type="submission" date="2023-08" db="EMBL/GenBank/DDBJ databases">
        <title>Black Yeasts Isolated from many extreme environments.</title>
        <authorList>
            <person name="Coleine C."/>
            <person name="Stajich J.E."/>
            <person name="Selbmann L."/>
        </authorList>
    </citation>
    <scope>NUCLEOTIDE SEQUENCE</scope>
    <source>
        <strain evidence="2">CCFEE 5401</strain>
    </source>
</reference>
<gene>
    <name evidence="2" type="ORF">LTR62_003201</name>
</gene>
<dbReference type="PANTHER" id="PTHR24148">
    <property type="entry name" value="ANKYRIN REPEAT DOMAIN-CONTAINING PROTEIN 39 HOMOLOG-RELATED"/>
    <property type="match status" value="1"/>
</dbReference>
<evidence type="ECO:0000256" key="1">
    <source>
        <dbReference type="SAM" id="MobiDB-lite"/>
    </source>
</evidence>
<proteinExistence type="predicted"/>
<dbReference type="PANTHER" id="PTHR24148:SF73">
    <property type="entry name" value="HET DOMAIN PROTEIN (AFU_ORTHOLOGUE AFUA_8G01020)"/>
    <property type="match status" value="1"/>
</dbReference>